<dbReference type="InterPro" id="IPR020094">
    <property type="entry name" value="TruA/RsuA/RluB/E/F_N"/>
</dbReference>
<dbReference type="InterPro" id="IPR020097">
    <property type="entry name" value="PsdUridine_synth_TruA_a/b_dom"/>
</dbReference>
<dbReference type="AlphaFoldDB" id="H1DF12"/>
<comment type="caution">
    <text evidence="9">The sequence shown here is derived from an EMBL/GenBank/DDBJ whole genome shotgun (WGS) entry which is preliminary data.</text>
</comment>
<dbReference type="CDD" id="cd02570">
    <property type="entry name" value="PseudoU_synth_EcTruA"/>
    <property type="match status" value="1"/>
</dbReference>
<evidence type="ECO:0000313" key="9">
    <source>
        <dbReference type="EMBL" id="EHP49330.1"/>
    </source>
</evidence>
<accession>H1DF12</accession>
<name>H1DF12_9BACT</name>
<dbReference type="InterPro" id="IPR020095">
    <property type="entry name" value="PsdUridine_synth_TruA_C"/>
</dbReference>
<dbReference type="HOGENOM" id="CLU_014673_0_1_10"/>
<evidence type="ECO:0000313" key="10">
    <source>
        <dbReference type="Proteomes" id="UP000004892"/>
    </source>
</evidence>
<sequence>MPRYFTELAYNGTPYNGWQIQPNAPSVQQELNRAFSTLLRQEISLTGAGRTDTGVHAAFFVAHFDVPTSLQDISQTIYKMNRLTDKSIAIYSIYPVQPEAHARFSALSRTYKYFINKFKNPFTEEYAIRTYPLPDLQKMNEACRILFEYTDFTSFSKLHTDTKTNNCKILKAEWTDTGEQLVFTIQADRFLRNMVRAIVGTMLEIGQGKISIAELKNIIESKDRCRAGNSVPGKALFLWDIKYPKEIKI</sequence>
<dbReference type="PATRIC" id="fig|742817.3.peg.903"/>
<dbReference type="GO" id="GO:0003723">
    <property type="term" value="F:RNA binding"/>
    <property type="evidence" value="ECO:0007669"/>
    <property type="project" value="InterPro"/>
</dbReference>
<evidence type="ECO:0000256" key="3">
    <source>
        <dbReference type="ARBA" id="ARBA00023235"/>
    </source>
</evidence>
<reference evidence="9 10" key="1">
    <citation type="submission" date="2012-01" db="EMBL/GenBank/DDBJ databases">
        <title>The Genome Sequence of Odoribacter laneus YIT 12061.</title>
        <authorList>
            <consortium name="The Broad Institute Genome Sequencing Platform"/>
            <person name="Earl A."/>
            <person name="Ward D."/>
            <person name="Feldgarden M."/>
            <person name="Gevers D."/>
            <person name="Morotomi M."/>
            <person name="Young S.K."/>
            <person name="Zeng Q."/>
            <person name="Gargeya S."/>
            <person name="Fitzgerald M."/>
            <person name="Haas B."/>
            <person name="Abouelleil A."/>
            <person name="Alvarado L."/>
            <person name="Arachchi H.M."/>
            <person name="Berlin A."/>
            <person name="Chapman S.B."/>
            <person name="Gearin G."/>
            <person name="Goldberg J."/>
            <person name="Griggs A."/>
            <person name="Gujja S."/>
            <person name="Hansen M."/>
            <person name="Heiman D."/>
            <person name="Howarth C."/>
            <person name="Larimer J."/>
            <person name="Lui A."/>
            <person name="MacDonald P.J.P."/>
            <person name="McCowen C."/>
            <person name="Montmayeur A."/>
            <person name="Murphy C."/>
            <person name="Neiman D."/>
            <person name="Pearson M."/>
            <person name="Priest M."/>
            <person name="Roberts A."/>
            <person name="Saif S."/>
            <person name="Shea T."/>
            <person name="Sisk P."/>
            <person name="Stolte C."/>
            <person name="Sykes S."/>
            <person name="Wortman J."/>
            <person name="Nusbaum C."/>
            <person name="Birren B."/>
        </authorList>
    </citation>
    <scope>NUCLEOTIDE SEQUENCE [LARGE SCALE GENOMIC DNA]</scope>
    <source>
        <strain evidence="9 10">YIT 12061</strain>
    </source>
</reference>
<dbReference type="EC" id="5.4.99.12" evidence="4"/>
<dbReference type="EMBL" id="ADMC01000014">
    <property type="protein sequence ID" value="EHP49330.1"/>
    <property type="molecule type" value="Genomic_DNA"/>
</dbReference>
<organism evidence="9 10">
    <name type="scientific">Odoribacter laneus YIT 12061</name>
    <dbReference type="NCBI Taxonomy" id="742817"/>
    <lineage>
        <taxon>Bacteria</taxon>
        <taxon>Pseudomonadati</taxon>
        <taxon>Bacteroidota</taxon>
        <taxon>Bacteroidia</taxon>
        <taxon>Bacteroidales</taxon>
        <taxon>Odoribacteraceae</taxon>
        <taxon>Odoribacter</taxon>
    </lineage>
</organism>
<dbReference type="GeneID" id="98068451"/>
<dbReference type="InterPro" id="IPR001406">
    <property type="entry name" value="PsdUridine_synth_TruA"/>
</dbReference>
<dbReference type="InterPro" id="IPR020103">
    <property type="entry name" value="PsdUridine_synth_cat_dom_sf"/>
</dbReference>
<dbReference type="eggNOG" id="COG0101">
    <property type="taxonomic scope" value="Bacteria"/>
</dbReference>
<evidence type="ECO:0000259" key="8">
    <source>
        <dbReference type="Pfam" id="PF01416"/>
    </source>
</evidence>
<dbReference type="SUPFAM" id="SSF55120">
    <property type="entry name" value="Pseudouridine synthase"/>
    <property type="match status" value="1"/>
</dbReference>
<comment type="caution">
    <text evidence="4">Lacks conserved residue(s) required for the propagation of feature annotation.</text>
</comment>
<dbReference type="GO" id="GO:0160147">
    <property type="term" value="F:tRNA pseudouridine(38-40) synthase activity"/>
    <property type="evidence" value="ECO:0007669"/>
    <property type="project" value="UniProtKB-EC"/>
</dbReference>
<dbReference type="PANTHER" id="PTHR11142:SF0">
    <property type="entry name" value="TRNA PSEUDOURIDINE SYNTHASE-LIKE 1"/>
    <property type="match status" value="1"/>
</dbReference>
<comment type="similarity">
    <text evidence="1 4 7">Belongs to the tRNA pseudouridine synthase TruA family.</text>
</comment>
<dbReference type="Gene3D" id="3.30.70.660">
    <property type="entry name" value="Pseudouridine synthase I, catalytic domain, C-terminal subdomain"/>
    <property type="match status" value="1"/>
</dbReference>
<evidence type="ECO:0000256" key="6">
    <source>
        <dbReference type="PIRSR" id="PIRSR001430-2"/>
    </source>
</evidence>
<evidence type="ECO:0000256" key="4">
    <source>
        <dbReference type="HAMAP-Rule" id="MF_00171"/>
    </source>
</evidence>
<dbReference type="Pfam" id="PF01416">
    <property type="entry name" value="PseudoU_synth_1"/>
    <property type="match status" value="1"/>
</dbReference>
<feature type="active site" description="Nucleophile" evidence="4 5">
    <location>
        <position position="52"/>
    </location>
</feature>
<dbReference type="HAMAP" id="MF_00171">
    <property type="entry name" value="TruA"/>
    <property type="match status" value="1"/>
</dbReference>
<comment type="subunit">
    <text evidence="4">Homodimer.</text>
</comment>
<dbReference type="FunFam" id="3.30.70.580:FF:000001">
    <property type="entry name" value="tRNA pseudouridine synthase A"/>
    <property type="match status" value="1"/>
</dbReference>
<dbReference type="PIRSF" id="PIRSF001430">
    <property type="entry name" value="tRNA_psdUrid_synth"/>
    <property type="match status" value="1"/>
</dbReference>
<protein>
    <recommendedName>
        <fullName evidence="4">tRNA pseudouridine synthase A</fullName>
        <ecNumber evidence="4">5.4.99.12</ecNumber>
    </recommendedName>
    <alternativeName>
        <fullName evidence="4">tRNA pseudouridine(38-40) synthase</fullName>
    </alternativeName>
    <alternativeName>
        <fullName evidence="4">tRNA pseudouridylate synthase I</fullName>
    </alternativeName>
    <alternativeName>
        <fullName evidence="4">tRNA-uridine isomerase I</fullName>
    </alternativeName>
</protein>
<evidence type="ECO:0000256" key="1">
    <source>
        <dbReference type="ARBA" id="ARBA00009375"/>
    </source>
</evidence>
<dbReference type="Gene3D" id="3.30.70.580">
    <property type="entry name" value="Pseudouridine synthase I, catalytic domain, N-terminal subdomain"/>
    <property type="match status" value="1"/>
</dbReference>
<dbReference type="STRING" id="742817.HMPREF9449_00848"/>
<gene>
    <name evidence="4" type="primary">truA</name>
    <name evidence="9" type="ORF">HMPREF9449_00848</name>
</gene>
<feature type="binding site" evidence="4 6">
    <location>
        <position position="111"/>
    </location>
    <ligand>
        <name>substrate</name>
    </ligand>
</feature>
<dbReference type="PANTHER" id="PTHR11142">
    <property type="entry name" value="PSEUDOURIDYLATE SYNTHASE"/>
    <property type="match status" value="1"/>
</dbReference>
<comment type="function">
    <text evidence="4">Formation of pseudouridine at positions 38, 39 and 40 in the anticodon stem and loop of transfer RNAs.</text>
</comment>
<comment type="catalytic activity">
    <reaction evidence="4 7">
        <text>uridine(38/39/40) in tRNA = pseudouridine(38/39/40) in tRNA</text>
        <dbReference type="Rhea" id="RHEA:22376"/>
        <dbReference type="Rhea" id="RHEA-COMP:10085"/>
        <dbReference type="Rhea" id="RHEA-COMP:10087"/>
        <dbReference type="ChEBI" id="CHEBI:65314"/>
        <dbReference type="ChEBI" id="CHEBI:65315"/>
        <dbReference type="EC" id="5.4.99.12"/>
    </reaction>
</comment>
<feature type="domain" description="Pseudouridine synthase I TruA alpha/beta" evidence="8">
    <location>
        <begin position="150"/>
        <end position="244"/>
    </location>
</feature>
<keyword evidence="10" id="KW-1185">Reference proteome</keyword>
<proteinExistence type="inferred from homology"/>
<evidence type="ECO:0000256" key="5">
    <source>
        <dbReference type="PIRSR" id="PIRSR001430-1"/>
    </source>
</evidence>
<dbReference type="RefSeq" id="WP_009135996.1">
    <property type="nucleotide sequence ID" value="NZ_JH594596.1"/>
</dbReference>
<dbReference type="Proteomes" id="UP000004892">
    <property type="component" value="Unassembled WGS sequence"/>
</dbReference>
<keyword evidence="2 4" id="KW-0819">tRNA processing</keyword>
<evidence type="ECO:0000256" key="2">
    <source>
        <dbReference type="ARBA" id="ARBA00022694"/>
    </source>
</evidence>
<dbReference type="GO" id="GO:0031119">
    <property type="term" value="P:tRNA pseudouridine synthesis"/>
    <property type="evidence" value="ECO:0007669"/>
    <property type="project" value="UniProtKB-UniRule"/>
</dbReference>
<evidence type="ECO:0000256" key="7">
    <source>
        <dbReference type="RuleBase" id="RU003792"/>
    </source>
</evidence>
<dbReference type="NCBIfam" id="TIGR00071">
    <property type="entry name" value="hisT_truA"/>
    <property type="match status" value="1"/>
</dbReference>
<keyword evidence="3 4" id="KW-0413">Isomerase</keyword>